<dbReference type="Pfam" id="PF13091">
    <property type="entry name" value="PLDc_2"/>
    <property type="match status" value="1"/>
</dbReference>
<dbReference type="GO" id="GO:0003824">
    <property type="term" value="F:catalytic activity"/>
    <property type="evidence" value="ECO:0007669"/>
    <property type="project" value="InterPro"/>
</dbReference>
<dbReference type="InterPro" id="IPR025202">
    <property type="entry name" value="PLD-like_dom"/>
</dbReference>
<comment type="subcellular location">
    <subcellularLocation>
        <location evidence="2">Secreted</location>
    </subcellularLocation>
</comment>
<dbReference type="GO" id="GO:0005576">
    <property type="term" value="C:extracellular region"/>
    <property type="evidence" value="ECO:0007669"/>
    <property type="project" value="UniProtKB-SubCell"/>
</dbReference>
<proteinExistence type="predicted"/>
<comment type="function">
    <text evidence="1">Could be a virulence factor.</text>
</comment>
<evidence type="ECO:0000259" key="6">
    <source>
        <dbReference type="PROSITE" id="PS50035"/>
    </source>
</evidence>
<evidence type="ECO:0000313" key="7">
    <source>
        <dbReference type="EMBL" id="RWR23029.1"/>
    </source>
</evidence>
<keyword evidence="4" id="KW-0964">Secreted</keyword>
<feature type="domain" description="PLD phosphodiesterase" evidence="6">
    <location>
        <begin position="78"/>
        <end position="104"/>
    </location>
</feature>
<dbReference type="Proteomes" id="UP000284476">
    <property type="component" value="Unassembled WGS sequence"/>
</dbReference>
<dbReference type="Gene3D" id="3.30.870.10">
    <property type="entry name" value="Endonuclease Chain A"/>
    <property type="match status" value="1"/>
</dbReference>
<dbReference type="GO" id="GO:0006793">
    <property type="term" value="P:phosphorus metabolic process"/>
    <property type="evidence" value="ECO:0007669"/>
    <property type="project" value="UniProtKB-ARBA"/>
</dbReference>
<evidence type="ECO:0000256" key="4">
    <source>
        <dbReference type="ARBA" id="ARBA00022525"/>
    </source>
</evidence>
<gene>
    <name evidence="7" type="ORF">D2T30_05225</name>
</gene>
<dbReference type="InterPro" id="IPR001736">
    <property type="entry name" value="PLipase_D/transphosphatidylase"/>
</dbReference>
<protein>
    <recommendedName>
        <fullName evidence="3">Phospholipase D</fullName>
    </recommendedName>
    <alternativeName>
        <fullName evidence="5">Choline phosphatase</fullName>
    </alternativeName>
</protein>
<reference evidence="7 8" key="2">
    <citation type="submission" date="2019-01" db="EMBL/GenBank/DDBJ databases">
        <authorList>
            <person name="Li Y."/>
        </authorList>
    </citation>
    <scope>NUCLEOTIDE SEQUENCE [LARGE SCALE GENOMIC DNA]</scope>
    <source>
        <strain evidence="7 8">SK2B-1</strain>
    </source>
</reference>
<organism evidence="7 8">
    <name type="scientific">Paenirhodobacter populi</name>
    <dbReference type="NCBI Taxonomy" id="2306993"/>
    <lineage>
        <taxon>Bacteria</taxon>
        <taxon>Pseudomonadati</taxon>
        <taxon>Pseudomonadota</taxon>
        <taxon>Alphaproteobacteria</taxon>
        <taxon>Rhodobacterales</taxon>
        <taxon>Rhodobacter group</taxon>
        <taxon>Paenirhodobacter</taxon>
    </lineage>
</organism>
<evidence type="ECO:0000313" key="8">
    <source>
        <dbReference type="Proteomes" id="UP000284476"/>
    </source>
</evidence>
<dbReference type="RefSeq" id="WP_128208013.1">
    <property type="nucleotide sequence ID" value="NZ_JBHRSO010000013.1"/>
</dbReference>
<comment type="caution">
    <text evidence="7">The sequence shown here is derived from an EMBL/GenBank/DDBJ whole genome shotgun (WGS) entry which is preliminary data.</text>
</comment>
<dbReference type="CDD" id="cd09176">
    <property type="entry name" value="PLDc_unchar6"/>
    <property type="match status" value="1"/>
</dbReference>
<accession>A0A443JRB6</accession>
<dbReference type="EMBL" id="SAUZ01000004">
    <property type="protein sequence ID" value="RWR23029.1"/>
    <property type="molecule type" value="Genomic_DNA"/>
</dbReference>
<reference evidence="7 8" key="1">
    <citation type="submission" date="2019-01" db="EMBL/GenBank/DDBJ databases">
        <title>Sinorhodobacter populi sp. nov. isolated from the symptomatic bark tissue of Populus euramericana canker.</title>
        <authorList>
            <person name="Xu G."/>
        </authorList>
    </citation>
    <scope>NUCLEOTIDE SEQUENCE [LARGE SCALE GENOMIC DNA]</scope>
    <source>
        <strain evidence="7 8">SK2B-1</strain>
    </source>
</reference>
<dbReference type="InterPro" id="IPR059166">
    <property type="entry name" value="PLD-like_cat"/>
</dbReference>
<evidence type="ECO:0000256" key="3">
    <source>
        <dbReference type="ARBA" id="ARBA00018392"/>
    </source>
</evidence>
<dbReference type="PROSITE" id="PS50035">
    <property type="entry name" value="PLD"/>
    <property type="match status" value="1"/>
</dbReference>
<evidence type="ECO:0000256" key="2">
    <source>
        <dbReference type="ARBA" id="ARBA00004613"/>
    </source>
</evidence>
<sequence>MRRDGDRLVEHLAAATRGVLICAPFIKAGVLRRLLQTIPSHVTVRVVTRWLPAEIAVGVSDLEVFDVVAARHGARLELLDRLHAKIYVADHAALIGSANLTGAALGWSDKPNLELLTTLASTDEAVRQFLEQLAEARPAALEERDRMRRLVEELHVPELNLVSDATTTAPAVLWLPQLAAPSRLFQAYMPQTRDRLAASVLEAALSDIDALGIPSGLQEVAFRQAVAASFERMPAVQRILAAAADDLRDADGADIIHQMPVARDLDAEQQWLIVREWMTSFLGDRYEIAPASFVVRLKPGAGRT</sequence>
<name>A0A443JRB6_9RHOB</name>
<evidence type="ECO:0000256" key="5">
    <source>
        <dbReference type="ARBA" id="ARBA00029594"/>
    </source>
</evidence>
<evidence type="ECO:0000256" key="1">
    <source>
        <dbReference type="ARBA" id="ARBA00003145"/>
    </source>
</evidence>
<dbReference type="SMART" id="SM00155">
    <property type="entry name" value="PLDc"/>
    <property type="match status" value="1"/>
</dbReference>
<dbReference type="SUPFAM" id="SSF56024">
    <property type="entry name" value="Phospholipase D/nuclease"/>
    <property type="match status" value="1"/>
</dbReference>
<dbReference type="AlphaFoldDB" id="A0A443JRB6"/>